<feature type="transmembrane region" description="Helical" evidence="1">
    <location>
        <begin position="175"/>
        <end position="196"/>
    </location>
</feature>
<keyword evidence="1" id="KW-1133">Transmembrane helix</keyword>
<evidence type="ECO:0000313" key="3">
    <source>
        <dbReference type="EMBL" id="KAF7775849.1"/>
    </source>
</evidence>
<feature type="transmembrane region" description="Helical" evidence="1">
    <location>
        <begin position="63"/>
        <end position="80"/>
    </location>
</feature>
<dbReference type="Pfam" id="PF20151">
    <property type="entry name" value="DUF6533"/>
    <property type="match status" value="1"/>
</dbReference>
<dbReference type="InterPro" id="IPR045340">
    <property type="entry name" value="DUF6533"/>
</dbReference>
<proteinExistence type="predicted"/>
<protein>
    <recommendedName>
        <fullName evidence="2">DUF6533 domain-containing protein</fullName>
    </recommendedName>
</protein>
<reference evidence="3 4" key="1">
    <citation type="journal article" name="Sci. Rep.">
        <title>Telomere-to-telomere assembled and centromere annotated genomes of the two main subspecies of the button mushroom Agaricus bisporus reveal especially polymorphic chromosome ends.</title>
        <authorList>
            <person name="Sonnenberg A.S.M."/>
            <person name="Sedaghat-Telgerd N."/>
            <person name="Lavrijssen B."/>
            <person name="Ohm R.A."/>
            <person name="Hendrickx P.M."/>
            <person name="Scholtmeijer K."/>
            <person name="Baars J.J.P."/>
            <person name="van Peer A."/>
        </authorList>
    </citation>
    <scope>NUCLEOTIDE SEQUENCE [LARGE SCALE GENOMIC DNA]</scope>
    <source>
        <strain evidence="3 4">H119_p4</strain>
    </source>
</reference>
<feature type="transmembrane region" description="Helical" evidence="1">
    <location>
        <begin position="216"/>
        <end position="236"/>
    </location>
</feature>
<evidence type="ECO:0000259" key="2">
    <source>
        <dbReference type="Pfam" id="PF20151"/>
    </source>
</evidence>
<gene>
    <name evidence="3" type="ORF">Agabi119p4_4242</name>
</gene>
<evidence type="ECO:0000313" key="4">
    <source>
        <dbReference type="Proteomes" id="UP000629468"/>
    </source>
</evidence>
<feature type="domain" description="DUF6533" evidence="2">
    <location>
        <begin position="25"/>
        <end position="70"/>
    </location>
</feature>
<keyword evidence="1" id="KW-0812">Transmembrane</keyword>
<feature type="transmembrane region" description="Helical" evidence="1">
    <location>
        <begin position="124"/>
        <end position="146"/>
    </location>
</feature>
<keyword evidence="1" id="KW-0472">Membrane</keyword>
<dbReference type="AlphaFoldDB" id="A0A8H7F2Y8"/>
<name>A0A8H7F2Y8_AGABI</name>
<dbReference type="EMBL" id="JABXXO010000006">
    <property type="protein sequence ID" value="KAF7775849.1"/>
    <property type="molecule type" value="Genomic_DNA"/>
</dbReference>
<sequence>MADATALQLVEEIAKGLQVSRNVNYAYLASYMIVYFDWLLVSESEIRLVWNAEGVKMKVLYSLTRYLPIIYFPLLVPYHFQNGYTDSECATLYKVISASFMIATHSAALVVTIRTWAVWGKAKYMTYILFGTYAVVFALILVFYIISLKYTSHPEVFRGFPFGCVPKYTSRYLPAALMVEAVYDTVITALMLIRGISLYQWGKNSRLFQTLYRDGIVFYVCITVVSIANVVLSSSRPLQGNYYVLLLTMQGGVRSVLACRIILHIRMQYDALQTNILPRPVIKSDRTTVLIERSAIELRDG</sequence>
<feature type="transmembrane region" description="Helical" evidence="1">
    <location>
        <begin position="242"/>
        <end position="263"/>
    </location>
</feature>
<organism evidence="3 4">
    <name type="scientific">Agaricus bisporus var. burnettii</name>
    <dbReference type="NCBI Taxonomy" id="192524"/>
    <lineage>
        <taxon>Eukaryota</taxon>
        <taxon>Fungi</taxon>
        <taxon>Dikarya</taxon>
        <taxon>Basidiomycota</taxon>
        <taxon>Agaricomycotina</taxon>
        <taxon>Agaricomycetes</taxon>
        <taxon>Agaricomycetidae</taxon>
        <taxon>Agaricales</taxon>
        <taxon>Agaricineae</taxon>
        <taxon>Agaricaceae</taxon>
        <taxon>Agaricus</taxon>
    </lineage>
</organism>
<evidence type="ECO:0000256" key="1">
    <source>
        <dbReference type="SAM" id="Phobius"/>
    </source>
</evidence>
<comment type="caution">
    <text evidence="3">The sequence shown here is derived from an EMBL/GenBank/DDBJ whole genome shotgun (WGS) entry which is preliminary data.</text>
</comment>
<dbReference type="Proteomes" id="UP000629468">
    <property type="component" value="Unassembled WGS sequence"/>
</dbReference>
<accession>A0A8H7F2Y8</accession>
<feature type="transmembrane region" description="Helical" evidence="1">
    <location>
        <begin position="92"/>
        <end position="112"/>
    </location>
</feature>